<organism evidence="1 2">
    <name type="scientific">Fusarium ambrosium</name>
    <dbReference type="NCBI Taxonomy" id="131363"/>
    <lineage>
        <taxon>Eukaryota</taxon>
        <taxon>Fungi</taxon>
        <taxon>Dikarya</taxon>
        <taxon>Ascomycota</taxon>
        <taxon>Pezizomycotina</taxon>
        <taxon>Sordariomycetes</taxon>
        <taxon>Hypocreomycetidae</taxon>
        <taxon>Hypocreales</taxon>
        <taxon>Nectriaceae</taxon>
        <taxon>Fusarium</taxon>
        <taxon>Fusarium solani species complex</taxon>
    </lineage>
</organism>
<accession>A0A428T3X0</accession>
<gene>
    <name evidence="1" type="ORF">CDV31_013368</name>
</gene>
<proteinExistence type="predicted"/>
<dbReference type="AlphaFoldDB" id="A0A428T3X0"/>
<protein>
    <submittedName>
        <fullName evidence="1">Uncharacterized protein</fullName>
    </submittedName>
</protein>
<evidence type="ECO:0000313" key="1">
    <source>
        <dbReference type="EMBL" id="RSL96716.1"/>
    </source>
</evidence>
<sequence length="232" mass="26193">MSSSSSSEDDEPGDSREDLITVYDLTRREIGTVNDQMTREIFRLAGRNPTDHASCFQACVQMVNNTDVIHATDFKEWEKHQYVQTGLDSLQSAQWPEHQYNPDDPDIRGTVWMMNAPVAVAAAAALNLPHIHIQKDSRLICAFNKSELWGWIGAAIDFWSSLSRPIVSTLPRGAIVHLLNIADMTDESDQTQPTLYPLQPITLPLFVHLRISQAEIPAQGKHWLRKETFSEV</sequence>
<dbReference type="EMBL" id="NIZV01000270">
    <property type="protein sequence ID" value="RSL96716.1"/>
    <property type="molecule type" value="Genomic_DNA"/>
</dbReference>
<dbReference type="Proteomes" id="UP000288429">
    <property type="component" value="Unassembled WGS sequence"/>
</dbReference>
<comment type="caution">
    <text evidence="1">The sequence shown here is derived from an EMBL/GenBank/DDBJ whole genome shotgun (WGS) entry which is preliminary data.</text>
</comment>
<name>A0A428T3X0_9HYPO</name>
<keyword evidence="2" id="KW-1185">Reference proteome</keyword>
<reference evidence="1 2" key="1">
    <citation type="submission" date="2017-06" db="EMBL/GenBank/DDBJ databases">
        <title>Cmopartive genomic analysis of Ambrosia Fusariam Clade fungi.</title>
        <authorList>
            <person name="Stajich J.E."/>
            <person name="Carrillo J."/>
            <person name="Kijimoto T."/>
            <person name="Eskalen A."/>
            <person name="O'Donnell K."/>
            <person name="Kasson M."/>
        </authorList>
    </citation>
    <scope>NUCLEOTIDE SEQUENCE [LARGE SCALE GENOMIC DNA]</scope>
    <source>
        <strain evidence="1 2">NRRL 20438</strain>
    </source>
</reference>
<evidence type="ECO:0000313" key="2">
    <source>
        <dbReference type="Proteomes" id="UP000288429"/>
    </source>
</evidence>